<dbReference type="InterPro" id="IPR048992">
    <property type="entry name" value="Stereocilin_LRR"/>
</dbReference>
<evidence type="ECO:0000256" key="1">
    <source>
        <dbReference type="ARBA" id="ARBA00022729"/>
    </source>
</evidence>
<keyword evidence="2" id="KW-0325">Glycoprotein</keyword>
<accession>A0A3B3T1A3</accession>
<reference evidence="5" key="2">
    <citation type="submission" date="2025-09" db="UniProtKB">
        <authorList>
            <consortium name="Ensembl"/>
        </authorList>
    </citation>
    <scope>IDENTIFICATION</scope>
</reference>
<dbReference type="Proteomes" id="UP000261540">
    <property type="component" value="Unplaced"/>
</dbReference>
<dbReference type="GO" id="GO:0009986">
    <property type="term" value="C:cell surface"/>
    <property type="evidence" value="ECO:0007669"/>
    <property type="project" value="TreeGrafter"/>
</dbReference>
<dbReference type="PANTHER" id="PTHR23412">
    <property type="entry name" value="STEREOCILIN RELATED"/>
    <property type="match status" value="1"/>
</dbReference>
<sequence length="1710" mass="190746">NSRAAQTEAALKDLLHAWRSGGGWQPYRGRPSAVRAQNQQIHSAVKNIFGGLKTLGLLPRGSAPQPGMDKSLDRNRLSGFLYNISMYLQGVGEAKDNPHPSDQDQFWENVLYSFLQLNQEGLYSTWDGKVAPRPTFKMLDLFLSLRGSPHWNGLLGLVQAIASLSGQQNQRHLLTFFSQNWRMISALLDATLQGLLSGTYGQASAGVQGFICILKGRDDCAFNVGWLQQLMDFLETRNWKPVINLHPAILAGEHHTGAPSAGRFKPFSMLPEAFREDSHPTNQTRPNTEDLGSMSSLLLQALSRSSPAEPASRLAEPSPVLLKGLDGLRRGLLHRVGSSVYGNLRKKVSHVTDALLDEVSSLVGVPHPNQHGKCSVDLRQLILGIRNNLTWNAQALGFISQGPPTRPQFRSCPSFQEDGRSSRPLRPAQRPRSFKPQPSRRAAWKRRSSEYLSSAEILEAACNDSIPGLSGVSNFTVFLYCNLFEGNDDGTIAEAGHVGPDLHTSCSDAAWYLSAAEEDFLWVHVCSEFFAREFNNTVCANSSFWLRRAQQASMTQDYQYLNRSSIDELCVQLSSKTSGGSGPDPDDECLMQLRTRSLSARDFRRCFLPNSFTLITSLCGNDSEPYPHGGGWAAEYCSRVLHNDSSAPLGQEPCDYEHWGGQRFMNHTLLQLCAETEGLKEHVCLNATLLHPLAAAQPWLLGWCSDLGLEPAGGGEKCFLQRVFDMLPAPYNFDTSRLCASPAPFLLEALYSLSQCEGGRDERVGWLGAVRYVLRVLDFVVGISAGLEEGESDVRQGLSQAILLSSLLDNTSFWGTLRPNASLSVLHTIGLFLRKEQDPSLKEDLLSCFSPVLWDLIQREDNSSALRVLFQEYLQMPRESIRTLVMTAEKDAVKRFLSHVRQSWDQLQVETAQASQKEQQAMETMTSAFIHKFTRVTPDLFVDLSQFIPFMSVSDIMTFPTSLMVNDSLMAIRDHSSEMKSPQKRAFVKRLLQTKVVEEVPSWPAYFLSSILPLLPYVPVCYFQRLTVQQLSPLVEVLGNSSLDATRGRHVLRTVFSKSKNLTCVDVRLGTLACYLNPEELHQLLMVSPPLWRQLGTCVSEGHASSTGRQLSHWLALAVRHLDASSLSPQELSALRGLLPHLGASFLQPFSTPRLLQILSQPGLPSYPPAQIVFSKALEKISGNTSLRLQCLLPYMPLKMLTLALDGPAVLRSITTYKHLPWSPQQQAQLLFKKILQTTNITRALGRIAGGMSCDWFRLWANESDFLELLFLVTELPGGMTPSLQRKCVVEELLKRPRSDLNILPPSFSAGLVQLLESLSNASFMAVLDHMRRDIGRFLRFPRHKQAALAERAVAILEEDVSGAALDLLGPLMPFLDRDTFGQVEQESLRLRLDEMKGYCLPQDTMKEMARILTQRDLLDPATWTIEEVEHTGRLLFALSPSQIASIPLDVVEQVLESQKSWEDSEVGQSCKPLGELVEKRENLVRGIVRRRGRRRKPVPGCADIKGTFPSAWSATQLGRMEEEELANCVEDLAQDDSLSPEQRRALWPAKSLTREQILELGCLVMEMSERELQDANLADLGTVTHLGAWRGWTPKKMMSFLRHSDLKLEELEATELASLGNLLCGLSPMEISRLDPKHLQVALSSPQFSWLTVEQASAVTEEQWSELGGEQKRALAMALYEGDLPLEHRRNLAPLAWSPDCLTVWLLCL</sequence>
<evidence type="ECO:0000256" key="2">
    <source>
        <dbReference type="ARBA" id="ARBA00023180"/>
    </source>
</evidence>
<dbReference type="GO" id="GO:0007160">
    <property type="term" value="P:cell-matrix adhesion"/>
    <property type="evidence" value="ECO:0007669"/>
    <property type="project" value="TreeGrafter"/>
</dbReference>
<evidence type="ECO:0000313" key="5">
    <source>
        <dbReference type="Ensembl" id="ENSPKIP00000036450.1"/>
    </source>
</evidence>
<dbReference type="Ensembl" id="ENSPKIT00000017397.1">
    <property type="protein sequence ID" value="ENSPKIP00000036450.1"/>
    <property type="gene ID" value="ENSPKIG00000014961.1"/>
</dbReference>
<dbReference type="Pfam" id="PF21058">
    <property type="entry name" value="Stereocilin"/>
    <property type="match status" value="1"/>
</dbReference>
<keyword evidence="6" id="KW-1185">Reference proteome</keyword>
<protein>
    <submittedName>
        <fullName evidence="5">Stereocilin</fullName>
    </submittedName>
</protein>
<proteinExistence type="predicted"/>
<reference evidence="5" key="1">
    <citation type="submission" date="2025-08" db="UniProtKB">
        <authorList>
            <consortium name="Ensembl"/>
        </authorList>
    </citation>
    <scope>IDENTIFICATION</scope>
</reference>
<dbReference type="GO" id="GO:0060091">
    <property type="term" value="C:kinocilium"/>
    <property type="evidence" value="ECO:0007669"/>
    <property type="project" value="TreeGrafter"/>
</dbReference>
<feature type="domain" description="Stereocilin LRR" evidence="4">
    <location>
        <begin position="816"/>
        <end position="1205"/>
    </location>
</feature>
<keyword evidence="1" id="KW-0732">Signal</keyword>
<name>A0A3B3T1A3_9TELE</name>
<evidence type="ECO:0000256" key="3">
    <source>
        <dbReference type="SAM" id="MobiDB-lite"/>
    </source>
</evidence>
<dbReference type="InterPro" id="IPR026664">
    <property type="entry name" value="Stereocilin-rel"/>
</dbReference>
<organism evidence="5 6">
    <name type="scientific">Paramormyrops kingsleyae</name>
    <dbReference type="NCBI Taxonomy" id="1676925"/>
    <lineage>
        <taxon>Eukaryota</taxon>
        <taxon>Metazoa</taxon>
        <taxon>Chordata</taxon>
        <taxon>Craniata</taxon>
        <taxon>Vertebrata</taxon>
        <taxon>Euteleostomi</taxon>
        <taxon>Actinopterygii</taxon>
        <taxon>Neopterygii</taxon>
        <taxon>Teleostei</taxon>
        <taxon>Osteoglossocephala</taxon>
        <taxon>Osteoglossomorpha</taxon>
        <taxon>Osteoglossiformes</taxon>
        <taxon>Mormyridae</taxon>
        <taxon>Paramormyrops</taxon>
    </lineage>
</organism>
<feature type="region of interest" description="Disordered" evidence="3">
    <location>
        <begin position="402"/>
        <end position="440"/>
    </location>
</feature>
<evidence type="ECO:0000259" key="4">
    <source>
        <dbReference type="Pfam" id="PF21058"/>
    </source>
</evidence>
<dbReference type="GeneTree" id="ENSGT00950000182957"/>
<dbReference type="GO" id="GO:0032426">
    <property type="term" value="C:stereocilium tip"/>
    <property type="evidence" value="ECO:0007669"/>
    <property type="project" value="TreeGrafter"/>
</dbReference>
<dbReference type="PANTHER" id="PTHR23412:SF14">
    <property type="entry name" value="STEREOCILIN-RELATED"/>
    <property type="match status" value="1"/>
</dbReference>
<dbReference type="STRING" id="1676925.ENSPKIP00000036450"/>
<evidence type="ECO:0000313" key="6">
    <source>
        <dbReference type="Proteomes" id="UP000261540"/>
    </source>
</evidence>